<dbReference type="InterPro" id="IPR036188">
    <property type="entry name" value="FAD/NAD-bd_sf"/>
</dbReference>
<proteinExistence type="predicted"/>
<dbReference type="AlphaFoldDB" id="A0A2V2YH68"/>
<name>A0A2V2YH68_9BACL</name>
<gene>
    <name evidence="3" type="ORF">DFQ01_13521</name>
</gene>
<dbReference type="SUPFAM" id="SSF51905">
    <property type="entry name" value="FAD/NAD(P)-binding domain"/>
    <property type="match status" value="1"/>
</dbReference>
<dbReference type="GO" id="GO:0016491">
    <property type="term" value="F:oxidoreductase activity"/>
    <property type="evidence" value="ECO:0007669"/>
    <property type="project" value="UniProtKB-KW"/>
</dbReference>
<organism evidence="3 4">
    <name type="scientific">Paenibacillus cellulosilyticus</name>
    <dbReference type="NCBI Taxonomy" id="375489"/>
    <lineage>
        <taxon>Bacteria</taxon>
        <taxon>Bacillati</taxon>
        <taxon>Bacillota</taxon>
        <taxon>Bacilli</taxon>
        <taxon>Bacillales</taxon>
        <taxon>Paenibacillaceae</taxon>
        <taxon>Paenibacillus</taxon>
    </lineage>
</organism>
<dbReference type="EMBL" id="QGTQ01000035">
    <property type="protein sequence ID" value="PWV92460.1"/>
    <property type="molecule type" value="Genomic_DNA"/>
</dbReference>
<evidence type="ECO:0000256" key="1">
    <source>
        <dbReference type="ARBA" id="ARBA00023002"/>
    </source>
</evidence>
<evidence type="ECO:0000313" key="4">
    <source>
        <dbReference type="Proteomes" id="UP000246635"/>
    </source>
</evidence>
<dbReference type="PANTHER" id="PTHR43476">
    <property type="entry name" value="3-(3-HYDROXY-PHENYL)PROPIONATE/3-HYDROXYCINNAMIC ACID HYDROXYLASE"/>
    <property type="match status" value="1"/>
</dbReference>
<dbReference type="OrthoDB" id="9806565at2"/>
<keyword evidence="1" id="KW-0560">Oxidoreductase</keyword>
<dbReference type="InterPro" id="IPR050631">
    <property type="entry name" value="PheA/TfdB_FAD_monoxygenase"/>
</dbReference>
<reference evidence="3 4" key="1">
    <citation type="submission" date="2018-05" db="EMBL/GenBank/DDBJ databases">
        <title>Genomic Encyclopedia of Type Strains, Phase III (KMG-III): the genomes of soil and plant-associated and newly described type strains.</title>
        <authorList>
            <person name="Whitman W."/>
        </authorList>
    </citation>
    <scope>NUCLEOTIDE SEQUENCE [LARGE SCALE GENOMIC DNA]</scope>
    <source>
        <strain evidence="3 4">CECT 5696</strain>
    </source>
</reference>
<dbReference type="Proteomes" id="UP000246635">
    <property type="component" value="Unassembled WGS sequence"/>
</dbReference>
<dbReference type="PRINTS" id="PR00420">
    <property type="entry name" value="RNGMNOXGNASE"/>
</dbReference>
<feature type="domain" description="FAD-binding" evidence="2">
    <location>
        <begin position="5"/>
        <end position="343"/>
    </location>
</feature>
<dbReference type="PANTHER" id="PTHR43476:SF5">
    <property type="entry name" value="FAD-DEPENDENT MONOOXYGENASE"/>
    <property type="match status" value="1"/>
</dbReference>
<dbReference type="RefSeq" id="WP_110047047.1">
    <property type="nucleotide sequence ID" value="NZ_CP054613.1"/>
</dbReference>
<evidence type="ECO:0000259" key="2">
    <source>
        <dbReference type="Pfam" id="PF01494"/>
    </source>
</evidence>
<dbReference type="Pfam" id="PF01494">
    <property type="entry name" value="FAD_binding_3"/>
    <property type="match status" value="1"/>
</dbReference>
<accession>A0A2V2YH68</accession>
<keyword evidence="4" id="KW-1185">Reference proteome</keyword>
<dbReference type="InterPro" id="IPR002938">
    <property type="entry name" value="FAD-bd"/>
</dbReference>
<evidence type="ECO:0000313" key="3">
    <source>
        <dbReference type="EMBL" id="PWV92460.1"/>
    </source>
</evidence>
<sequence length="362" mass="39735">MDLQSDVCIVGAGPGGALLAVLLAEAGLSVVVLERHASVFKEFRGELVNEDGERILNKHHVLDEVRRLGMLLLQRIEYMENGELIRTVQPGEGHVHVGIHTPQKHLLQVLFDRLEANPNAKLLTGVTVTQLLKDEEGKVVGVSGRHGSETIAVRSRVTVGADGRYSTVRKLAGIPTDVLSHGYDLLWARIPSPEGWEPIIRMTLAHDAQLALFTQQGGYIQIGWSIPEGLYAELKKKPIDDLVDKLAEAYPDLEKTARANLQSWSDFVLLKVHSSRADSWVRDGFVIMGDAAHTMSPTGAFGLNCALNDADTLANVLREALAEGNTSAARLAEFERTNRQPTEALQDKQLEMERTFSGQFGL</sequence>
<protein>
    <submittedName>
        <fullName evidence="3">2-polyprenyl-6-methoxyphenol hydroxylase-like FAD-dependent oxidoreductase</fullName>
    </submittedName>
</protein>
<dbReference type="Gene3D" id="3.50.50.60">
    <property type="entry name" value="FAD/NAD(P)-binding domain"/>
    <property type="match status" value="2"/>
</dbReference>
<dbReference type="GO" id="GO:0071949">
    <property type="term" value="F:FAD binding"/>
    <property type="evidence" value="ECO:0007669"/>
    <property type="project" value="InterPro"/>
</dbReference>
<comment type="caution">
    <text evidence="3">The sequence shown here is derived from an EMBL/GenBank/DDBJ whole genome shotgun (WGS) entry which is preliminary data.</text>
</comment>